<dbReference type="RefSeq" id="WP_224195107.1">
    <property type="nucleotide sequence ID" value="NZ_JAIRAU010000042.1"/>
</dbReference>
<accession>A0ABS7TZ13</accession>
<gene>
    <name evidence="2" type="ORF">K7C98_29380</name>
</gene>
<dbReference type="PROSITE" id="PS51257">
    <property type="entry name" value="PROKAR_LIPOPROTEIN"/>
    <property type="match status" value="1"/>
</dbReference>
<name>A0ABS7TZ13_9BACT</name>
<organism evidence="2 3">
    <name type="scientific">Nannocystis pusilla</name>
    <dbReference type="NCBI Taxonomy" id="889268"/>
    <lineage>
        <taxon>Bacteria</taxon>
        <taxon>Pseudomonadati</taxon>
        <taxon>Myxococcota</taxon>
        <taxon>Polyangia</taxon>
        <taxon>Nannocystales</taxon>
        <taxon>Nannocystaceae</taxon>
        <taxon>Nannocystis</taxon>
    </lineage>
</organism>
<evidence type="ECO:0000313" key="2">
    <source>
        <dbReference type="EMBL" id="MBZ5713365.1"/>
    </source>
</evidence>
<dbReference type="Proteomes" id="UP001139031">
    <property type="component" value="Unassembled WGS sequence"/>
</dbReference>
<proteinExistence type="predicted"/>
<sequence>MSRTHSLLLCALLLLACGDDGRPQDTANGATQTTSPGPTTLGPTEATTTDGGTTVDEPTSTTVSTSGTPKLDLGVQPDQGDMTTGECAAQMLEPQVQSIPVDVIVVVDTSNSMQAAIAAVEASINVDFAAILAASNIDYRVIVLGDYPPGDQLSICISAPLSGTDCNAPPAVPAVTERYKHYDAVTGSGAFLANILAWYGAPDVHGLAPGGYKDFLRDGTRKVFLAMTDGSSASDADADGDAFDAALLALNPPHFGTPGARDYVFHTIIDMSPNNPPDAPWLPGDPMQGNGDSIQRVSILSGGWRFPLSQTGAFSVLFQEIAKDVVESTPIACSFPIPEPPMGEIDPNTIEIDYQVGGMPPPKPFHQVVDLAGCEPDAFYIENATVVLCPAACAEVQADQAAKLDVRYGCDVGFDPAG</sequence>
<dbReference type="EMBL" id="JAIRAU010000042">
    <property type="protein sequence ID" value="MBZ5713365.1"/>
    <property type="molecule type" value="Genomic_DNA"/>
</dbReference>
<keyword evidence="3" id="KW-1185">Reference proteome</keyword>
<protein>
    <recommendedName>
        <fullName evidence="4">VWFA domain-containing protein</fullName>
    </recommendedName>
</protein>
<evidence type="ECO:0008006" key="4">
    <source>
        <dbReference type="Google" id="ProtNLM"/>
    </source>
</evidence>
<evidence type="ECO:0000313" key="3">
    <source>
        <dbReference type="Proteomes" id="UP001139031"/>
    </source>
</evidence>
<feature type="region of interest" description="Disordered" evidence="1">
    <location>
        <begin position="25"/>
        <end position="75"/>
    </location>
</feature>
<reference evidence="2" key="1">
    <citation type="submission" date="2021-08" db="EMBL/GenBank/DDBJ databases">
        <authorList>
            <person name="Stevens D.C."/>
        </authorList>
    </citation>
    <scope>NUCLEOTIDE SEQUENCE</scope>
    <source>
        <strain evidence="2">DSM 53165</strain>
    </source>
</reference>
<feature type="compositionally biased region" description="Low complexity" evidence="1">
    <location>
        <begin position="29"/>
        <end position="68"/>
    </location>
</feature>
<evidence type="ECO:0000256" key="1">
    <source>
        <dbReference type="SAM" id="MobiDB-lite"/>
    </source>
</evidence>
<comment type="caution">
    <text evidence="2">The sequence shown here is derived from an EMBL/GenBank/DDBJ whole genome shotgun (WGS) entry which is preliminary data.</text>
</comment>